<name>A0A0R1LYM9_9LACO</name>
<dbReference type="Gene3D" id="3.30.70.100">
    <property type="match status" value="1"/>
</dbReference>
<organism evidence="1 2">
    <name type="scientific">Secundilactobacillus odoratitofui DSM 19909 = JCM 15043</name>
    <dbReference type="NCBI Taxonomy" id="1423776"/>
    <lineage>
        <taxon>Bacteria</taxon>
        <taxon>Bacillati</taxon>
        <taxon>Bacillota</taxon>
        <taxon>Bacilli</taxon>
        <taxon>Lactobacillales</taxon>
        <taxon>Lactobacillaceae</taxon>
        <taxon>Secundilactobacillus</taxon>
    </lineage>
</organism>
<dbReference type="Proteomes" id="UP000051160">
    <property type="component" value="Unassembled WGS sequence"/>
</dbReference>
<evidence type="ECO:0008006" key="3">
    <source>
        <dbReference type="Google" id="ProtNLM"/>
    </source>
</evidence>
<sequence length="169" mass="19522">MITQLSLTFGSQQVLSELQHRYPERSMLLLDTSTAGQQLALLDVSGQPSVFSSPVHYDIKLHRGTTSWQGFVNFIFLDNLSADDQKVFNSKANHFVTTEAMPDGMRSIYFMKDEKNRSNNIILSTWDTSADYALWKRSPSFKPFEYFKSTQNNYHEASYHFIEETQQSK</sequence>
<comment type="caution">
    <text evidence="1">The sequence shown here is derived from an EMBL/GenBank/DDBJ whole genome shotgun (WGS) entry which is preliminary data.</text>
</comment>
<reference evidence="1 2" key="1">
    <citation type="journal article" date="2015" name="Genome Announc.">
        <title>Expanding the biotechnology potential of lactobacilli through comparative genomics of 213 strains and associated genera.</title>
        <authorList>
            <person name="Sun Z."/>
            <person name="Harris H.M."/>
            <person name="McCann A."/>
            <person name="Guo C."/>
            <person name="Argimon S."/>
            <person name="Zhang W."/>
            <person name="Yang X."/>
            <person name="Jeffery I.B."/>
            <person name="Cooney J.C."/>
            <person name="Kagawa T.F."/>
            <person name="Liu W."/>
            <person name="Song Y."/>
            <person name="Salvetti E."/>
            <person name="Wrobel A."/>
            <person name="Rasinkangas P."/>
            <person name="Parkhill J."/>
            <person name="Rea M.C."/>
            <person name="O'Sullivan O."/>
            <person name="Ritari J."/>
            <person name="Douillard F.P."/>
            <person name="Paul Ross R."/>
            <person name="Yang R."/>
            <person name="Briner A.E."/>
            <person name="Felis G.E."/>
            <person name="de Vos W.M."/>
            <person name="Barrangou R."/>
            <person name="Klaenhammer T.R."/>
            <person name="Caufield P.W."/>
            <person name="Cui Y."/>
            <person name="Zhang H."/>
            <person name="O'Toole P.W."/>
        </authorList>
    </citation>
    <scope>NUCLEOTIDE SEQUENCE [LARGE SCALE GENOMIC DNA]</scope>
    <source>
        <strain evidence="1 2">DSM 19909</strain>
    </source>
</reference>
<proteinExistence type="predicted"/>
<dbReference type="AlphaFoldDB" id="A0A0R1LYM9"/>
<evidence type="ECO:0000313" key="2">
    <source>
        <dbReference type="Proteomes" id="UP000051160"/>
    </source>
</evidence>
<dbReference type="OrthoDB" id="2157140at2"/>
<dbReference type="STRING" id="1423776.FD04_GL001308"/>
<keyword evidence="2" id="KW-1185">Reference proteome</keyword>
<gene>
    <name evidence="1" type="ORF">FD04_GL001308</name>
</gene>
<dbReference type="PATRIC" id="fig|1423776.4.peg.1322"/>
<accession>A0A0R1LYM9</accession>
<protein>
    <recommendedName>
        <fullName evidence="3">Monooxygenase</fullName>
    </recommendedName>
</protein>
<dbReference type="RefSeq" id="WP_054701262.1">
    <property type="nucleotide sequence ID" value="NZ_AZEE01000028.1"/>
</dbReference>
<dbReference type="EMBL" id="AZEE01000028">
    <property type="protein sequence ID" value="KRK98324.1"/>
    <property type="molecule type" value="Genomic_DNA"/>
</dbReference>
<evidence type="ECO:0000313" key="1">
    <source>
        <dbReference type="EMBL" id="KRK98324.1"/>
    </source>
</evidence>